<reference evidence="1" key="1">
    <citation type="submission" date="2024-05" db="EMBL/GenBank/DDBJ databases">
        <authorList>
            <person name="Kim S."/>
            <person name="Heo J."/>
            <person name="Choi H."/>
            <person name="Choi Y."/>
            <person name="Kwon S.-W."/>
            <person name="Kim Y."/>
        </authorList>
    </citation>
    <scope>NUCLEOTIDE SEQUENCE</scope>
    <source>
        <strain evidence="1">KACC 23697</strain>
    </source>
</reference>
<accession>A0AAU7K1F5</accession>
<name>A0AAU7K1F5_9SPHI</name>
<protein>
    <submittedName>
        <fullName evidence="1">Uncharacterized protein</fullName>
    </submittedName>
</protein>
<proteinExistence type="predicted"/>
<evidence type="ECO:0000313" key="1">
    <source>
        <dbReference type="EMBL" id="XBO46343.1"/>
    </source>
</evidence>
<organism evidence="1">
    <name type="scientific">Pedobacter sp. KACC 23697</name>
    <dbReference type="NCBI Taxonomy" id="3149230"/>
    <lineage>
        <taxon>Bacteria</taxon>
        <taxon>Pseudomonadati</taxon>
        <taxon>Bacteroidota</taxon>
        <taxon>Sphingobacteriia</taxon>
        <taxon>Sphingobacteriales</taxon>
        <taxon>Sphingobacteriaceae</taxon>
        <taxon>Pedobacter</taxon>
    </lineage>
</organism>
<gene>
    <name evidence="1" type="ORF">ABEG20_13705</name>
</gene>
<dbReference type="AlphaFoldDB" id="A0AAU7K1F5"/>
<sequence length="55" mass="6002">MEKKIIASRYGARQVAGNNTTIGSEINPTDSVIPIKNGLIYKFLLIGIKQRAGLE</sequence>
<dbReference type="RefSeq" id="WP_406823894.1">
    <property type="nucleotide sequence ID" value="NZ_CP157485.1"/>
</dbReference>
<dbReference type="EMBL" id="CP157485">
    <property type="protein sequence ID" value="XBO46343.1"/>
    <property type="molecule type" value="Genomic_DNA"/>
</dbReference>